<dbReference type="PROSITE" id="PS50885">
    <property type="entry name" value="HAMP"/>
    <property type="match status" value="1"/>
</dbReference>
<dbReference type="InterPro" id="IPR051310">
    <property type="entry name" value="MCP_chemotaxis"/>
</dbReference>
<dbReference type="PATRIC" id="fig|48936.3.peg.4241"/>
<gene>
    <name evidence="7" type="ORF">NJ75_04211</name>
</gene>
<keyword evidence="3" id="KW-0807">Transducer</keyword>
<feature type="domain" description="HAMP" evidence="6">
    <location>
        <begin position="216"/>
        <end position="269"/>
    </location>
</feature>
<evidence type="ECO:0000313" key="7">
    <source>
        <dbReference type="EMBL" id="KHS42527.1"/>
    </source>
</evidence>
<feature type="transmembrane region" description="Helical" evidence="4">
    <location>
        <begin position="21"/>
        <end position="42"/>
    </location>
</feature>
<reference evidence="7 8" key="1">
    <citation type="submission" date="2014-10" db="EMBL/GenBank/DDBJ databases">
        <title>Draft genome sequence of Novosphingobium subterraneum DSM 12447.</title>
        <authorList>
            <person name="Gan H.M."/>
            <person name="Gan H.Y."/>
            <person name="Savka M.A."/>
        </authorList>
    </citation>
    <scope>NUCLEOTIDE SEQUENCE [LARGE SCALE GENOMIC DNA]</scope>
    <source>
        <strain evidence="7 8">DSM 12447</strain>
    </source>
</reference>
<evidence type="ECO:0000259" key="5">
    <source>
        <dbReference type="PROSITE" id="PS50111"/>
    </source>
</evidence>
<comment type="similarity">
    <text evidence="2">Belongs to the methyl-accepting chemotaxis (MCP) protein family.</text>
</comment>
<accession>A0A0B8Z8I0</accession>
<dbReference type="Pfam" id="PF00015">
    <property type="entry name" value="MCPsignal"/>
    <property type="match status" value="1"/>
</dbReference>
<evidence type="ECO:0000256" key="4">
    <source>
        <dbReference type="SAM" id="Phobius"/>
    </source>
</evidence>
<keyword evidence="4" id="KW-0812">Transmembrane</keyword>
<organism evidence="7 8">
    <name type="scientific">Novosphingobium subterraneum</name>
    <dbReference type="NCBI Taxonomy" id="48936"/>
    <lineage>
        <taxon>Bacteria</taxon>
        <taxon>Pseudomonadati</taxon>
        <taxon>Pseudomonadota</taxon>
        <taxon>Alphaproteobacteria</taxon>
        <taxon>Sphingomonadales</taxon>
        <taxon>Sphingomonadaceae</taxon>
        <taxon>Novosphingobium</taxon>
    </lineage>
</organism>
<dbReference type="GO" id="GO:0004888">
    <property type="term" value="F:transmembrane signaling receptor activity"/>
    <property type="evidence" value="ECO:0007669"/>
    <property type="project" value="InterPro"/>
</dbReference>
<keyword evidence="1" id="KW-0145">Chemotaxis</keyword>
<dbReference type="InterPro" id="IPR004089">
    <property type="entry name" value="MCPsignal_dom"/>
</dbReference>
<dbReference type="Proteomes" id="UP000031338">
    <property type="component" value="Unassembled WGS sequence"/>
</dbReference>
<dbReference type="GO" id="GO:0006935">
    <property type="term" value="P:chemotaxis"/>
    <property type="evidence" value="ECO:0007669"/>
    <property type="project" value="UniProtKB-KW"/>
</dbReference>
<dbReference type="AlphaFoldDB" id="A0A0B8Z8I0"/>
<keyword evidence="8" id="KW-1185">Reference proteome</keyword>
<proteinExistence type="inferred from homology"/>
<protein>
    <submittedName>
        <fullName evidence="7">Methyl-accepting chemotaxis protein</fullName>
    </submittedName>
</protein>
<dbReference type="PANTHER" id="PTHR43531:SF11">
    <property type="entry name" value="METHYL-ACCEPTING CHEMOTAXIS PROTEIN 3"/>
    <property type="match status" value="1"/>
</dbReference>
<dbReference type="PANTHER" id="PTHR43531">
    <property type="entry name" value="PROTEIN ICFG"/>
    <property type="match status" value="1"/>
</dbReference>
<dbReference type="EMBL" id="JRVC01000029">
    <property type="protein sequence ID" value="KHS42527.1"/>
    <property type="molecule type" value="Genomic_DNA"/>
</dbReference>
<comment type="caution">
    <text evidence="7">The sequence shown here is derived from an EMBL/GenBank/DDBJ whole genome shotgun (WGS) entry which is preliminary data.</text>
</comment>
<dbReference type="Pfam" id="PF00672">
    <property type="entry name" value="HAMP"/>
    <property type="match status" value="1"/>
</dbReference>
<dbReference type="SUPFAM" id="SSF158472">
    <property type="entry name" value="HAMP domain-like"/>
    <property type="match status" value="1"/>
</dbReference>
<dbReference type="PROSITE" id="PS50111">
    <property type="entry name" value="CHEMOTAXIS_TRANSDUC_2"/>
    <property type="match status" value="1"/>
</dbReference>
<feature type="transmembrane region" description="Helical" evidence="4">
    <location>
        <begin position="188"/>
        <end position="211"/>
    </location>
</feature>
<dbReference type="Gene3D" id="1.10.287.950">
    <property type="entry name" value="Methyl-accepting chemotaxis protein"/>
    <property type="match status" value="1"/>
</dbReference>
<evidence type="ECO:0000256" key="2">
    <source>
        <dbReference type="ARBA" id="ARBA00029447"/>
    </source>
</evidence>
<dbReference type="Gene3D" id="6.10.340.10">
    <property type="match status" value="1"/>
</dbReference>
<dbReference type="InterPro" id="IPR004090">
    <property type="entry name" value="Chemotax_Me-accpt_rcpt"/>
</dbReference>
<evidence type="ECO:0000256" key="3">
    <source>
        <dbReference type="PROSITE-ProRule" id="PRU00284"/>
    </source>
</evidence>
<evidence type="ECO:0000256" key="1">
    <source>
        <dbReference type="ARBA" id="ARBA00022500"/>
    </source>
</evidence>
<evidence type="ECO:0000313" key="8">
    <source>
        <dbReference type="Proteomes" id="UP000031338"/>
    </source>
</evidence>
<keyword evidence="4" id="KW-0472">Membrane</keyword>
<dbReference type="SMART" id="SM00304">
    <property type="entry name" value="HAMP"/>
    <property type="match status" value="2"/>
</dbReference>
<dbReference type="SUPFAM" id="SSF58104">
    <property type="entry name" value="Methyl-accepting chemotaxis protein (MCP) signaling domain"/>
    <property type="match status" value="1"/>
</dbReference>
<dbReference type="STRING" id="48936.NJ75_04211"/>
<sequence length="609" mass="65270">MYTNLKGHGMLSEQTSRGAKLVVALILAAILIVGVAVSYIRFGGPLHKQNLLQDELLADILPPPAFVVEPYLHATWSLTDPAHAVHAKAELAEERALFEQRKAYWATAPVPDELRNEVQATIGTADAFWQAIDQRFLPALESGDTATMLRVQQEELAPAYLKQHDAVEHLVERSTAYRAALMENANRLVFILIAAFAAIACAVLAIVLFAARMIRQRVVAPLVETAGTMQRMAEGDYRTEASGAERNDEIGVMARAIGVFRENGIARAKAQEEQQAVVAALSAGLDCMARQNLEHRIDQRFPEAYEELRTNYNIAVDALASAMRTVRVGAASVLNSIAEIRDASDDLARRNEQQASSLAQTASVMQSVTGSVRETASGAKDVNVAISSAHGEASSGGEVVQQAIAAMAAIEASAQEISNIISVIDGIAFQTNLLALNAGVEAARAGESGKGFAVVATEVRALAQRSAEAAQNIKTLIENSTSQVEEGVRLVGETGSRLTGIVDQIAAVDALVTQIAQAAARQAESLEQVNVEVAAMDRMTQANAAMVEESSAATRSLSSEAERLTDLVSTFRTRDIENRPTEVPNPQVLRRSSALEEDVASPRILRFGT</sequence>
<name>A0A0B8Z8I0_9SPHN</name>
<dbReference type="InterPro" id="IPR003660">
    <property type="entry name" value="HAMP_dom"/>
</dbReference>
<dbReference type="SMART" id="SM00283">
    <property type="entry name" value="MA"/>
    <property type="match status" value="1"/>
</dbReference>
<dbReference type="GO" id="GO:0016020">
    <property type="term" value="C:membrane"/>
    <property type="evidence" value="ECO:0007669"/>
    <property type="project" value="InterPro"/>
</dbReference>
<dbReference type="CDD" id="cd06225">
    <property type="entry name" value="HAMP"/>
    <property type="match status" value="1"/>
</dbReference>
<evidence type="ECO:0000259" key="6">
    <source>
        <dbReference type="PROSITE" id="PS50885"/>
    </source>
</evidence>
<dbReference type="GO" id="GO:0007165">
    <property type="term" value="P:signal transduction"/>
    <property type="evidence" value="ECO:0007669"/>
    <property type="project" value="UniProtKB-KW"/>
</dbReference>
<dbReference type="PRINTS" id="PR00260">
    <property type="entry name" value="CHEMTRNSDUCR"/>
</dbReference>
<feature type="domain" description="Methyl-accepting transducer" evidence="5">
    <location>
        <begin position="329"/>
        <end position="558"/>
    </location>
</feature>
<dbReference type="RefSeq" id="WP_236727217.1">
    <property type="nucleotide sequence ID" value="NZ_JRVC01000029.1"/>
</dbReference>
<keyword evidence="4" id="KW-1133">Transmembrane helix</keyword>